<feature type="chain" id="PRO_5011448312" evidence="4">
    <location>
        <begin position="22"/>
        <end position="509"/>
    </location>
</feature>
<evidence type="ECO:0000313" key="6">
    <source>
        <dbReference type="Proteomes" id="UP000199138"/>
    </source>
</evidence>
<dbReference type="Proteomes" id="UP000199138">
    <property type="component" value="Unassembled WGS sequence"/>
</dbReference>
<feature type="repeat" description="ANK" evidence="3">
    <location>
        <begin position="329"/>
        <end position="361"/>
    </location>
</feature>
<reference evidence="5 6" key="1">
    <citation type="submission" date="2016-10" db="EMBL/GenBank/DDBJ databases">
        <authorList>
            <person name="de Groot N.N."/>
        </authorList>
    </citation>
    <scope>NUCLEOTIDE SEQUENCE [LARGE SCALE GENOMIC DNA]</scope>
    <source>
        <strain evidence="5 6">CGMCC 1.12333</strain>
    </source>
</reference>
<feature type="repeat" description="ANK" evidence="3">
    <location>
        <begin position="416"/>
        <end position="448"/>
    </location>
</feature>
<keyword evidence="1" id="KW-0677">Repeat</keyword>
<dbReference type="RefSeq" id="WP_093026330.1">
    <property type="nucleotide sequence ID" value="NZ_FPBK01000018.1"/>
</dbReference>
<dbReference type="STRING" id="1224947.SAMN05216480_1188"/>
<evidence type="ECO:0000313" key="5">
    <source>
        <dbReference type="EMBL" id="SFU74116.1"/>
    </source>
</evidence>
<dbReference type="SMART" id="SM00248">
    <property type="entry name" value="ANK"/>
    <property type="match status" value="9"/>
</dbReference>
<name>A0A1I7IMJ0_9FLAO</name>
<evidence type="ECO:0000256" key="1">
    <source>
        <dbReference type="ARBA" id="ARBA00022737"/>
    </source>
</evidence>
<evidence type="ECO:0000256" key="4">
    <source>
        <dbReference type="SAM" id="SignalP"/>
    </source>
</evidence>
<dbReference type="PROSITE" id="PS50088">
    <property type="entry name" value="ANK_REPEAT"/>
    <property type="match status" value="5"/>
</dbReference>
<keyword evidence="6" id="KW-1185">Reference proteome</keyword>
<dbReference type="PANTHER" id="PTHR24126:SF14">
    <property type="entry name" value="ANK_REP_REGION DOMAIN-CONTAINING PROTEIN"/>
    <property type="match status" value="1"/>
</dbReference>
<dbReference type="PANTHER" id="PTHR24126">
    <property type="entry name" value="ANKYRIN REPEAT, PH AND SEC7 DOMAIN CONTAINING PROTEIN SECG-RELATED"/>
    <property type="match status" value="1"/>
</dbReference>
<dbReference type="InterPro" id="IPR002110">
    <property type="entry name" value="Ankyrin_rpt"/>
</dbReference>
<evidence type="ECO:0000256" key="3">
    <source>
        <dbReference type="PROSITE-ProRule" id="PRU00023"/>
    </source>
</evidence>
<dbReference type="PROSITE" id="PS50297">
    <property type="entry name" value="ANK_REP_REGION"/>
    <property type="match status" value="5"/>
</dbReference>
<dbReference type="AlphaFoldDB" id="A0A1I7IMJ0"/>
<dbReference type="Pfam" id="PF12796">
    <property type="entry name" value="Ank_2"/>
    <property type="match status" value="3"/>
</dbReference>
<protein>
    <submittedName>
        <fullName evidence="5">Ankyrin repeat</fullName>
    </submittedName>
</protein>
<feature type="repeat" description="ANK" evidence="3">
    <location>
        <begin position="260"/>
        <end position="293"/>
    </location>
</feature>
<evidence type="ECO:0000256" key="2">
    <source>
        <dbReference type="ARBA" id="ARBA00023043"/>
    </source>
</evidence>
<feature type="repeat" description="ANK" evidence="3">
    <location>
        <begin position="449"/>
        <end position="482"/>
    </location>
</feature>
<keyword evidence="2 3" id="KW-0040">ANK repeat</keyword>
<organism evidence="5 6">
    <name type="scientific">Pustulibacterium marinum</name>
    <dbReference type="NCBI Taxonomy" id="1224947"/>
    <lineage>
        <taxon>Bacteria</taxon>
        <taxon>Pseudomonadati</taxon>
        <taxon>Bacteroidota</taxon>
        <taxon>Flavobacteriia</taxon>
        <taxon>Flavobacteriales</taxon>
        <taxon>Flavobacteriaceae</taxon>
        <taxon>Pustulibacterium</taxon>
    </lineage>
</organism>
<dbReference type="OrthoDB" id="2575953at2"/>
<accession>A0A1I7IMJ0</accession>
<dbReference type="InterPro" id="IPR036770">
    <property type="entry name" value="Ankyrin_rpt-contain_sf"/>
</dbReference>
<dbReference type="Gene3D" id="1.25.40.20">
    <property type="entry name" value="Ankyrin repeat-containing domain"/>
    <property type="match status" value="2"/>
</dbReference>
<dbReference type="SUPFAM" id="SSF48403">
    <property type="entry name" value="Ankyrin repeat"/>
    <property type="match status" value="2"/>
</dbReference>
<feature type="signal peptide" evidence="4">
    <location>
        <begin position="1"/>
        <end position="21"/>
    </location>
</feature>
<feature type="repeat" description="ANK" evidence="3">
    <location>
        <begin position="90"/>
        <end position="122"/>
    </location>
</feature>
<sequence length="509" mass="55835">MKKLINLGVGVLFLALSTLHAQSKLIEQDFWKSQPSLASVKAEVNKGFDFSKTVSMQDPIVYAIRNEAAPEVLTYLLSQPGVDVKKLIVEGRIYLHLAANAGQVAAVDALLNKGSDMYFLDGNGHTAFTFAGFQGHLTPEMIDVFIKHGIDLKRKYPAKDDANILLIAIPYDKDLTITSYLVAKGLSWNSVDKYGHTAFDHAAKVGDIKQFEKLIQLGVKPSDDALLIAAQGTYRSANTLEIFQYLVENLKLNAKATDKEGKNALHYIAKKRDQQEVVNYFIGKGVDVNKQDLSGTSPFFIAAGGKNFDVVQAMWSSFQKKNINISNAKGETILMNAVASGTAETVALLLENGAKAKVTDARGNTLVYTLLASFPVERKGGRGFRGTIIEKERANFYAKMDLLQKAGVDFTKVQGNGETAYHLAATKNNLELLKHLAAYKIPINQKDNEGATALHIAALNTDDVAVLHYFVDKGADVTQQTDFGETAYDLAKENETLKKKHVNLDFLKP</sequence>
<keyword evidence="4" id="KW-0732">Signal</keyword>
<proteinExistence type="predicted"/>
<gene>
    <name evidence="5" type="ORF">SAMN05216480_1188</name>
</gene>
<dbReference type="EMBL" id="FPBK01000018">
    <property type="protein sequence ID" value="SFU74116.1"/>
    <property type="molecule type" value="Genomic_DNA"/>
</dbReference>